<sequence>ENLGFAEESFLYVGGTAAAPLKIKTSSDYVFDNPHAGKSVAFIPQIQIAGNDGVVRWIDTLWIYENNYTWGVNVTITSDGKIGIFAGAESLLSKNSGNRSGLPYGFRPPNDANVVEAPFRLRLIK</sequence>
<proteinExistence type="predicted"/>
<dbReference type="EMBL" id="QDKH01000083">
    <property type="protein sequence ID" value="PWC09200.1"/>
    <property type="molecule type" value="Genomic_DNA"/>
</dbReference>
<dbReference type="Proteomes" id="UP000296159">
    <property type="component" value="Unassembled WGS sequence"/>
</dbReference>
<keyword evidence="2" id="KW-1185">Reference proteome</keyword>
<accession>A0A2U1TIF3</accession>
<organism evidence="1 2">
    <name type="scientific">Brenneria corticis</name>
    <dbReference type="NCBI Taxonomy" id="2173106"/>
    <lineage>
        <taxon>Bacteria</taxon>
        <taxon>Pseudomonadati</taxon>
        <taxon>Pseudomonadota</taxon>
        <taxon>Gammaproteobacteria</taxon>
        <taxon>Enterobacterales</taxon>
        <taxon>Pectobacteriaceae</taxon>
        <taxon>Brenneria</taxon>
    </lineage>
</organism>
<reference evidence="1 2" key="1">
    <citation type="submission" date="2018-04" db="EMBL/GenBank/DDBJ databases">
        <title>Brenneria corticis sp.nov.</title>
        <authorList>
            <person name="Li Y."/>
        </authorList>
    </citation>
    <scope>NUCLEOTIDE SEQUENCE [LARGE SCALE GENOMIC DNA]</scope>
    <source>
        <strain evidence="1 2">CFCC 11842</strain>
    </source>
</reference>
<feature type="non-terminal residue" evidence="1">
    <location>
        <position position="1"/>
    </location>
</feature>
<evidence type="ECO:0000313" key="2">
    <source>
        <dbReference type="Proteomes" id="UP000296159"/>
    </source>
</evidence>
<dbReference type="AlphaFoldDB" id="A0A2U1TIF3"/>
<evidence type="ECO:0000313" key="1">
    <source>
        <dbReference type="EMBL" id="PWC09200.1"/>
    </source>
</evidence>
<name>A0A2U1TIF3_9GAMM</name>
<gene>
    <name evidence="1" type="ORF">DDT56_24365</name>
</gene>
<protein>
    <submittedName>
        <fullName evidence="1">Uncharacterized protein</fullName>
    </submittedName>
</protein>
<comment type="caution">
    <text evidence="1">The sequence shown here is derived from an EMBL/GenBank/DDBJ whole genome shotgun (WGS) entry which is preliminary data.</text>
</comment>
<dbReference type="RefSeq" id="WP_168197690.1">
    <property type="nucleotide sequence ID" value="NZ_KZ819140.1"/>
</dbReference>